<feature type="region of interest" description="Disordered" evidence="1">
    <location>
        <begin position="1"/>
        <end position="22"/>
    </location>
</feature>
<dbReference type="KEGG" id="goe:100905428"/>
<evidence type="ECO:0000256" key="1">
    <source>
        <dbReference type="SAM" id="MobiDB-lite"/>
    </source>
</evidence>
<proteinExistence type="predicted"/>
<sequence>MLDQEQCPSNDGAEQPERSTDCPAKELDLNNVILTDMVEKVRSMIDARRLAWRERRVLEENFLLHVEARKQRLDQLAKIVKPHVDEPFWLDFRSSMLSGSGEFDEPRNAACDGAGAGTFHQASISLASSAFEVPELEITRIEAGDTFFESELNQGTNFATPPEKPLGCMNSSKFDSTFTANPHPRTASGSDHNALCLKLVDDLLRINESGVPVAGLDAAGSRSFWSEILGRVTYAIAPDEAVSADSRDFLALPQESTARDSGVSSCLFPDKS</sequence>
<dbReference type="AlphaFoldDB" id="A0AAJ6QSB0"/>
<dbReference type="GeneID" id="100905428"/>
<reference evidence="3" key="1">
    <citation type="submission" date="2025-08" db="UniProtKB">
        <authorList>
            <consortium name="RefSeq"/>
        </authorList>
    </citation>
    <scope>IDENTIFICATION</scope>
</reference>
<evidence type="ECO:0000313" key="3">
    <source>
        <dbReference type="RefSeq" id="XP_003742193.1"/>
    </source>
</evidence>
<organism evidence="2 3">
    <name type="scientific">Galendromus occidentalis</name>
    <name type="common">western predatory mite</name>
    <dbReference type="NCBI Taxonomy" id="34638"/>
    <lineage>
        <taxon>Eukaryota</taxon>
        <taxon>Metazoa</taxon>
        <taxon>Ecdysozoa</taxon>
        <taxon>Arthropoda</taxon>
        <taxon>Chelicerata</taxon>
        <taxon>Arachnida</taxon>
        <taxon>Acari</taxon>
        <taxon>Parasitiformes</taxon>
        <taxon>Mesostigmata</taxon>
        <taxon>Gamasina</taxon>
        <taxon>Phytoseioidea</taxon>
        <taxon>Phytoseiidae</taxon>
        <taxon>Typhlodrominae</taxon>
        <taxon>Galendromus</taxon>
    </lineage>
</organism>
<dbReference type="RefSeq" id="XP_003742193.1">
    <property type="nucleotide sequence ID" value="XM_003742145.2"/>
</dbReference>
<keyword evidence="2" id="KW-1185">Reference proteome</keyword>
<dbReference type="Proteomes" id="UP000694867">
    <property type="component" value="Unplaced"/>
</dbReference>
<name>A0AAJ6QSB0_9ACAR</name>
<accession>A0AAJ6QSB0</accession>
<gene>
    <name evidence="3" type="primary">LOC100905428</name>
</gene>
<evidence type="ECO:0000313" key="2">
    <source>
        <dbReference type="Proteomes" id="UP000694867"/>
    </source>
</evidence>
<protein>
    <submittedName>
        <fullName evidence="3">Uncharacterized protein LOC100905428</fullName>
    </submittedName>
</protein>